<dbReference type="Gene3D" id="3.40.50.1010">
    <property type="entry name" value="5'-nuclease"/>
    <property type="match status" value="1"/>
</dbReference>
<keyword evidence="2" id="KW-1185">Reference proteome</keyword>
<protein>
    <recommendedName>
        <fullName evidence="3">PIN domain-containing protein</fullName>
    </recommendedName>
</protein>
<accession>A0ABU3VQ64</accession>
<proteinExistence type="predicted"/>
<evidence type="ECO:0000313" key="2">
    <source>
        <dbReference type="Proteomes" id="UP001272052"/>
    </source>
</evidence>
<dbReference type="SUPFAM" id="SSF88723">
    <property type="entry name" value="PIN domain-like"/>
    <property type="match status" value="1"/>
</dbReference>
<dbReference type="InterPro" id="IPR029060">
    <property type="entry name" value="PIN-like_dom_sf"/>
</dbReference>
<sequence length="180" mass="20961">MTVYKLADISNIASEKIFIDANILISLDSPHPYFSDSFPACLAARNIFLENKTNLFVDIVVLSEFYNRCLKASYNFYCSTNGLNPKKFTFKKYRKTEDYKINLEQTCSKIQNILQYANAINPNYPESVFISNIIPANFKNLDFNDLHILFVCLHNNFCLWTNDIDFKNQPIDIFTENVNY</sequence>
<gene>
    <name evidence="1" type="ORF">MmiAt1_10280</name>
</gene>
<evidence type="ECO:0000313" key="1">
    <source>
        <dbReference type="EMBL" id="MDV0445449.1"/>
    </source>
</evidence>
<comment type="caution">
    <text evidence="1">The sequence shown here is derived from an EMBL/GenBank/DDBJ whole genome shotgun (WGS) entry which is preliminary data.</text>
</comment>
<evidence type="ECO:0008006" key="3">
    <source>
        <dbReference type="Google" id="ProtNLM"/>
    </source>
</evidence>
<reference evidence="1 2" key="1">
    <citation type="submission" date="2023-06" db="EMBL/GenBank/DDBJ databases">
        <title>Genome sequence of Methanimicrococcus sp. At1.</title>
        <authorList>
            <person name="Protasov E."/>
            <person name="Platt K."/>
            <person name="Poehlein A."/>
            <person name="Daniel R."/>
            <person name="Brune A."/>
        </authorList>
    </citation>
    <scope>NUCLEOTIDE SEQUENCE [LARGE SCALE GENOMIC DNA]</scope>
    <source>
        <strain evidence="1 2">At1</strain>
    </source>
</reference>
<name>A0ABU3VQ64_9EURY</name>
<dbReference type="Proteomes" id="UP001272052">
    <property type="component" value="Unassembled WGS sequence"/>
</dbReference>
<organism evidence="1 2">
    <name type="scientific">Methanimicrococcus hacksteinii</name>
    <dbReference type="NCBI Taxonomy" id="3028293"/>
    <lineage>
        <taxon>Archaea</taxon>
        <taxon>Methanobacteriati</taxon>
        <taxon>Methanobacteriota</taxon>
        <taxon>Stenosarchaea group</taxon>
        <taxon>Methanomicrobia</taxon>
        <taxon>Methanosarcinales</taxon>
        <taxon>Methanosarcinaceae</taxon>
        <taxon>Methanimicrococcus</taxon>
    </lineage>
</organism>
<dbReference type="RefSeq" id="WP_318785872.1">
    <property type="nucleotide sequence ID" value="NZ_JAWDKC010000017.1"/>
</dbReference>
<dbReference type="EMBL" id="JAWDKC010000017">
    <property type="protein sequence ID" value="MDV0445449.1"/>
    <property type="molecule type" value="Genomic_DNA"/>
</dbReference>